<dbReference type="Proteomes" id="UP000231564">
    <property type="component" value="Chromosome MARIT"/>
</dbReference>
<organism evidence="1 2">
    <name type="scientific">Tenacibaculum maritimum NCIMB 2154</name>
    <dbReference type="NCBI Taxonomy" id="1349785"/>
    <lineage>
        <taxon>Bacteria</taxon>
        <taxon>Pseudomonadati</taxon>
        <taxon>Bacteroidota</taxon>
        <taxon>Flavobacteriia</taxon>
        <taxon>Flavobacteriales</taxon>
        <taxon>Flavobacteriaceae</taxon>
        <taxon>Tenacibaculum</taxon>
    </lineage>
</organism>
<evidence type="ECO:0008006" key="3">
    <source>
        <dbReference type="Google" id="ProtNLM"/>
    </source>
</evidence>
<sequence length="196" mass="23041">MNNSYKALKFFTFILLIISCNSTKRNIILHQKTAKKPIIIRASLEDSTIYEIKLPNRLKITNKALFAKSFIMINYLYQDSLSKWADRNIQLFRINDETLIPISNNKRKNIAGRESLEFIYYTRHFLNPSKSTQQQFKPYLKKMLTTNKDTLHIGTVTEFRQKHPKLFQQLTKGDRISIQFLEGKKLGKPISIPVTW</sequence>
<keyword evidence="2" id="KW-1185">Reference proteome</keyword>
<dbReference type="PROSITE" id="PS51257">
    <property type="entry name" value="PROKAR_LIPOPROTEIN"/>
    <property type="match status" value="1"/>
</dbReference>
<proteinExistence type="predicted"/>
<reference evidence="1 2" key="1">
    <citation type="submission" date="2016-11" db="EMBL/GenBank/DDBJ databases">
        <authorList>
            <person name="Jaros S."/>
            <person name="Januszkiewicz K."/>
            <person name="Wedrychowicz H."/>
        </authorList>
    </citation>
    <scope>NUCLEOTIDE SEQUENCE [LARGE SCALE GENOMIC DNA]</scope>
    <source>
        <strain evidence="1">NCIMB 2154T</strain>
    </source>
</reference>
<evidence type="ECO:0000313" key="1">
    <source>
        <dbReference type="EMBL" id="SFZ80590.1"/>
    </source>
</evidence>
<gene>
    <name evidence="1" type="ORF">MARIT_0698</name>
</gene>
<protein>
    <recommendedName>
        <fullName evidence="3">Lipoprotein</fullName>
    </recommendedName>
</protein>
<dbReference type="OrthoDB" id="1193200at2"/>
<dbReference type="EMBL" id="LT634361">
    <property type="protein sequence ID" value="SFZ80590.1"/>
    <property type="molecule type" value="Genomic_DNA"/>
</dbReference>
<accession>A0A2H1E7H9</accession>
<name>A0A2H1E7H9_9FLAO</name>
<evidence type="ECO:0000313" key="2">
    <source>
        <dbReference type="Proteomes" id="UP000231564"/>
    </source>
</evidence>
<dbReference type="KEGG" id="tmar:MARIT_0698"/>
<dbReference type="RefSeq" id="WP_100210760.1">
    <property type="nucleotide sequence ID" value="NZ_CP138495.1"/>
</dbReference>
<dbReference type="GeneID" id="47722280"/>
<dbReference type="AlphaFoldDB" id="A0A2H1E7H9"/>